<evidence type="ECO:0008006" key="2">
    <source>
        <dbReference type="Google" id="ProtNLM"/>
    </source>
</evidence>
<protein>
    <recommendedName>
        <fullName evidence="2">DUF1289 domain-containing protein</fullName>
    </recommendedName>
</protein>
<dbReference type="AlphaFoldDB" id="A0A382EX41"/>
<feature type="non-terminal residue" evidence="1">
    <location>
        <position position="1"/>
    </location>
</feature>
<name>A0A382EX41_9ZZZZ</name>
<dbReference type="InterPro" id="IPR010710">
    <property type="entry name" value="DUF1289"/>
</dbReference>
<gene>
    <name evidence="1" type="ORF">METZ01_LOCUS207251</name>
</gene>
<organism evidence="1">
    <name type="scientific">marine metagenome</name>
    <dbReference type="NCBI Taxonomy" id="408172"/>
    <lineage>
        <taxon>unclassified sequences</taxon>
        <taxon>metagenomes</taxon>
        <taxon>ecological metagenomes</taxon>
    </lineage>
</organism>
<dbReference type="EMBL" id="UINC01046413">
    <property type="protein sequence ID" value="SVB54397.1"/>
    <property type="molecule type" value="Genomic_DNA"/>
</dbReference>
<evidence type="ECO:0000313" key="1">
    <source>
        <dbReference type="EMBL" id="SVB54397.1"/>
    </source>
</evidence>
<sequence>FISQCVAQSPCVGKDDIHCKMNDKGTFCLTCKRSLLEIQMWGETSFEDREKICEELLDR</sequence>
<proteinExistence type="predicted"/>
<accession>A0A382EX41</accession>
<dbReference type="Pfam" id="PF06945">
    <property type="entry name" value="DUF1289"/>
    <property type="match status" value="1"/>
</dbReference>
<reference evidence="1" key="1">
    <citation type="submission" date="2018-05" db="EMBL/GenBank/DDBJ databases">
        <authorList>
            <person name="Lanie J.A."/>
            <person name="Ng W.-L."/>
            <person name="Kazmierczak K.M."/>
            <person name="Andrzejewski T.M."/>
            <person name="Davidsen T.M."/>
            <person name="Wayne K.J."/>
            <person name="Tettelin H."/>
            <person name="Glass J.I."/>
            <person name="Rusch D."/>
            <person name="Podicherti R."/>
            <person name="Tsui H.-C.T."/>
            <person name="Winkler M.E."/>
        </authorList>
    </citation>
    <scope>NUCLEOTIDE SEQUENCE</scope>
</reference>